<evidence type="ECO:0000259" key="17">
    <source>
        <dbReference type="PROSITE" id="PS52012"/>
    </source>
</evidence>
<keyword evidence="7" id="KW-0336">GPI-anchor</keyword>
<dbReference type="EMBL" id="JAADYS010001566">
    <property type="protein sequence ID" value="KAF4462241.1"/>
    <property type="molecule type" value="Genomic_DNA"/>
</dbReference>
<evidence type="ECO:0000256" key="9">
    <source>
        <dbReference type="ARBA" id="ARBA00022729"/>
    </source>
</evidence>
<keyword evidence="13" id="KW-0325">Glycoprotein</keyword>
<evidence type="ECO:0000313" key="19">
    <source>
        <dbReference type="Proteomes" id="UP000554235"/>
    </source>
</evidence>
<keyword evidence="9 16" id="KW-0732">Signal</keyword>
<feature type="disulfide bond" evidence="15">
    <location>
        <begin position="43"/>
        <end position="50"/>
    </location>
</feature>
<evidence type="ECO:0000256" key="10">
    <source>
        <dbReference type="ARBA" id="ARBA00023004"/>
    </source>
</evidence>
<evidence type="ECO:0000313" key="18">
    <source>
        <dbReference type="EMBL" id="KAF4462241.1"/>
    </source>
</evidence>
<comment type="subcellular location">
    <subcellularLocation>
        <location evidence="1">Cell membrane</location>
        <topology evidence="1">Lipid-anchor</topology>
        <topology evidence="1">GPI-anchor</topology>
    </subcellularLocation>
    <subcellularLocation>
        <location evidence="2">Secreted</location>
    </subcellularLocation>
</comment>
<evidence type="ECO:0000256" key="4">
    <source>
        <dbReference type="ARBA" id="ARBA00022475"/>
    </source>
</evidence>
<feature type="signal peptide" evidence="16">
    <location>
        <begin position="1"/>
        <end position="15"/>
    </location>
</feature>
<accession>A0A8H4PAI3</accession>
<keyword evidence="12 15" id="KW-1015">Disulfide bond</keyword>
<evidence type="ECO:0000256" key="1">
    <source>
        <dbReference type="ARBA" id="ARBA00004609"/>
    </source>
</evidence>
<dbReference type="GO" id="GO:0098552">
    <property type="term" value="C:side of membrane"/>
    <property type="evidence" value="ECO:0007669"/>
    <property type="project" value="UniProtKB-KW"/>
</dbReference>
<dbReference type="PANTHER" id="PTHR37928:SF2">
    <property type="entry name" value="GPI ANCHORED CFEM DOMAIN PROTEIN (AFU_ORTHOLOGUE AFUA_6G10580)"/>
    <property type="match status" value="1"/>
</dbReference>
<dbReference type="Pfam" id="PF05730">
    <property type="entry name" value="CFEM"/>
    <property type="match status" value="1"/>
</dbReference>
<name>A0A8H4PAI3_9HYPO</name>
<evidence type="ECO:0000256" key="6">
    <source>
        <dbReference type="ARBA" id="ARBA00022617"/>
    </source>
</evidence>
<evidence type="ECO:0000256" key="13">
    <source>
        <dbReference type="ARBA" id="ARBA00023180"/>
    </source>
</evidence>
<keyword evidence="6 15" id="KW-0349">Heme</keyword>
<reference evidence="18 19" key="1">
    <citation type="submission" date="2020-01" db="EMBL/GenBank/DDBJ databases">
        <title>Identification and distribution of gene clusters putatively required for synthesis of sphingolipid metabolism inhibitors in phylogenetically diverse species of the filamentous fungus Fusarium.</title>
        <authorList>
            <person name="Kim H.-S."/>
            <person name="Busman M."/>
            <person name="Brown D.W."/>
            <person name="Divon H."/>
            <person name="Uhlig S."/>
            <person name="Proctor R.H."/>
        </authorList>
    </citation>
    <scope>NUCLEOTIDE SEQUENCE [LARGE SCALE GENOMIC DNA]</scope>
    <source>
        <strain evidence="18 19">NRRL 20459</strain>
    </source>
</reference>
<evidence type="ECO:0000256" key="15">
    <source>
        <dbReference type="PROSITE-ProRule" id="PRU01356"/>
    </source>
</evidence>
<dbReference type="GO" id="GO:0005886">
    <property type="term" value="C:plasma membrane"/>
    <property type="evidence" value="ECO:0007669"/>
    <property type="project" value="UniProtKB-SubCell"/>
</dbReference>
<dbReference type="InterPro" id="IPR008427">
    <property type="entry name" value="Extracellular_membr_CFEM_dom"/>
</dbReference>
<comment type="caution">
    <text evidence="15">Lacks conserved residue(s) required for the propagation of feature annotation.</text>
</comment>
<protein>
    <submittedName>
        <fullName evidence="18">Extracellular membrane CFEM domain</fullName>
    </submittedName>
</protein>
<keyword evidence="8 15" id="KW-0479">Metal-binding</keyword>
<gene>
    <name evidence="18" type="ORF">FALBO_10958</name>
</gene>
<evidence type="ECO:0000256" key="14">
    <source>
        <dbReference type="ARBA" id="ARBA00023288"/>
    </source>
</evidence>
<proteinExistence type="inferred from homology"/>
<keyword evidence="4" id="KW-1003">Cell membrane</keyword>
<feature type="chain" id="PRO_5034623466" evidence="16">
    <location>
        <begin position="16"/>
        <end position="136"/>
    </location>
</feature>
<evidence type="ECO:0000256" key="11">
    <source>
        <dbReference type="ARBA" id="ARBA00023136"/>
    </source>
</evidence>
<evidence type="ECO:0000256" key="8">
    <source>
        <dbReference type="ARBA" id="ARBA00022723"/>
    </source>
</evidence>
<evidence type="ECO:0000256" key="12">
    <source>
        <dbReference type="ARBA" id="ARBA00023157"/>
    </source>
</evidence>
<sequence>MRFLYFASLLGSVAAIDSLAELTKELPQCSIECLMTAVSDAGCTLTDAACVCSNVQEIVKSASPCLIQAGCNLDDLSSASSSVADICASQVATPTASGASETSAAPETVPTNGQPSLAHQGSLWAGAGVAVVVALW</sequence>
<keyword evidence="11" id="KW-0472">Membrane</keyword>
<dbReference type="GO" id="GO:0005576">
    <property type="term" value="C:extracellular region"/>
    <property type="evidence" value="ECO:0007669"/>
    <property type="project" value="UniProtKB-SubCell"/>
</dbReference>
<keyword evidence="5" id="KW-0964">Secreted</keyword>
<dbReference type="OrthoDB" id="3767534at2759"/>
<dbReference type="Proteomes" id="UP000554235">
    <property type="component" value="Unassembled WGS sequence"/>
</dbReference>
<feature type="binding site" description="axial binding residue" evidence="15">
    <location>
        <position position="47"/>
    </location>
    <ligand>
        <name>heme</name>
        <dbReference type="ChEBI" id="CHEBI:30413"/>
    </ligand>
    <ligandPart>
        <name>Fe</name>
        <dbReference type="ChEBI" id="CHEBI:18248"/>
    </ligandPart>
</feature>
<evidence type="ECO:0000256" key="16">
    <source>
        <dbReference type="SAM" id="SignalP"/>
    </source>
</evidence>
<dbReference type="AlphaFoldDB" id="A0A8H4PAI3"/>
<dbReference type="InterPro" id="IPR051735">
    <property type="entry name" value="CFEM_domain"/>
</dbReference>
<comment type="caution">
    <text evidence="18">The sequence shown here is derived from an EMBL/GenBank/DDBJ whole genome shotgun (WGS) entry which is preliminary data.</text>
</comment>
<keyword evidence="19" id="KW-1185">Reference proteome</keyword>
<dbReference type="GO" id="GO:0046872">
    <property type="term" value="F:metal ion binding"/>
    <property type="evidence" value="ECO:0007669"/>
    <property type="project" value="UniProtKB-UniRule"/>
</dbReference>
<evidence type="ECO:0000256" key="5">
    <source>
        <dbReference type="ARBA" id="ARBA00022525"/>
    </source>
</evidence>
<keyword evidence="14" id="KW-0449">Lipoprotein</keyword>
<dbReference type="PANTHER" id="PTHR37928">
    <property type="entry name" value="CFEM DOMAIN PROTEIN (AFU_ORTHOLOGUE AFUA_6G14090)"/>
    <property type="match status" value="1"/>
</dbReference>
<comment type="similarity">
    <text evidence="3">Belongs to the RBT5 family.</text>
</comment>
<dbReference type="PROSITE" id="PS52012">
    <property type="entry name" value="CFEM"/>
    <property type="match status" value="1"/>
</dbReference>
<keyword evidence="10 15" id="KW-0408">Iron</keyword>
<evidence type="ECO:0000256" key="3">
    <source>
        <dbReference type="ARBA" id="ARBA00010031"/>
    </source>
</evidence>
<dbReference type="SMART" id="SM00747">
    <property type="entry name" value="CFEM"/>
    <property type="match status" value="1"/>
</dbReference>
<feature type="domain" description="CFEM" evidence="17">
    <location>
        <begin position="1"/>
        <end position="113"/>
    </location>
</feature>
<organism evidence="18 19">
    <name type="scientific">Fusarium albosuccineum</name>
    <dbReference type="NCBI Taxonomy" id="1237068"/>
    <lineage>
        <taxon>Eukaryota</taxon>
        <taxon>Fungi</taxon>
        <taxon>Dikarya</taxon>
        <taxon>Ascomycota</taxon>
        <taxon>Pezizomycotina</taxon>
        <taxon>Sordariomycetes</taxon>
        <taxon>Hypocreomycetidae</taxon>
        <taxon>Hypocreales</taxon>
        <taxon>Nectriaceae</taxon>
        <taxon>Fusarium</taxon>
        <taxon>Fusarium decemcellulare species complex</taxon>
    </lineage>
</organism>
<evidence type="ECO:0000256" key="2">
    <source>
        <dbReference type="ARBA" id="ARBA00004613"/>
    </source>
</evidence>
<evidence type="ECO:0000256" key="7">
    <source>
        <dbReference type="ARBA" id="ARBA00022622"/>
    </source>
</evidence>